<reference evidence="3 4" key="1">
    <citation type="journal article" date="2006" name="Proc. Natl. Acad. Sci. U.S.A.">
        <title>The partitioned Rhizobium etli genome: genetic and metabolic redundancy in seven interacting replicons.</title>
        <authorList>
            <person name="Gonzalez V."/>
            <person name="Santamaria R.I."/>
            <person name="Bustos P."/>
            <person name="Hernandez-Gonzalez I."/>
            <person name="Medrano-Soto A."/>
            <person name="Moreno-Hagelsieb G."/>
            <person name="Janga S.C."/>
            <person name="Ramirez M.A."/>
            <person name="Jimenez-Jacinto V."/>
            <person name="Collado-Vides J."/>
            <person name="Davila G."/>
        </authorList>
    </citation>
    <scope>NUCLEOTIDE SEQUENCE [LARGE SCALE GENOMIC DNA]</scope>
    <source>
        <strain evidence="4">ATCC 51251 / DSM 11541 / JCM 21823 / NBRC 15573 / CFN 42</strain>
    </source>
</reference>
<proteinExistence type="inferred from homology"/>
<evidence type="ECO:0000256" key="2">
    <source>
        <dbReference type="ARBA" id="ARBA00023002"/>
    </source>
</evidence>
<protein>
    <submittedName>
        <fullName evidence="3">Probable oxidoreducatse protein</fullName>
    </submittedName>
</protein>
<dbReference type="CDD" id="cd08951">
    <property type="entry name" value="DR_C-13_KR_SDR_c_like"/>
    <property type="match status" value="1"/>
</dbReference>
<comment type="similarity">
    <text evidence="1">Belongs to the short-chain dehydrogenases/reductases (SDR) family.</text>
</comment>
<evidence type="ECO:0000313" key="4">
    <source>
        <dbReference type="Proteomes" id="UP000001936"/>
    </source>
</evidence>
<name>Q2KBF8_RHIEC</name>
<dbReference type="Pfam" id="PF00106">
    <property type="entry name" value="adh_short"/>
    <property type="match status" value="1"/>
</dbReference>
<dbReference type="eggNOG" id="COG1028">
    <property type="taxonomic scope" value="Bacteria"/>
</dbReference>
<sequence>MWEPACKNRTRTLAGLAPLLASIQSPSPPSVVLRLDPSTRTQALCPHPATARGNPMSRIFITGSTDGLGLAAARTLISQGHDVVLHARSRQRAAAIADTSAAALSLVIGDLASAAETRSIADQVNAFGRMDAVIHNAGIYLERSRGETPEGHAKTLAVNVLAPYLLTAWITRPDRLIYLSSGMHRSGASTLDDIDWKRRPWNASQAYSESKLYIATLAALARHWPDALSNAVDPGWVPTKMGGAGAPDDLEMGHLTQTWLATSDEGAAKVSGGYWYHRQRREAAAEVGDVGFQEALVGRLAELTGVRLFAERG</sequence>
<dbReference type="EMBL" id="CP000133">
    <property type="protein sequence ID" value="ABC89828.1"/>
    <property type="molecule type" value="Genomic_DNA"/>
</dbReference>
<dbReference type="InterPro" id="IPR002347">
    <property type="entry name" value="SDR_fam"/>
</dbReference>
<dbReference type="PRINTS" id="PR00081">
    <property type="entry name" value="GDHRDH"/>
</dbReference>
<evidence type="ECO:0000313" key="3">
    <source>
        <dbReference type="EMBL" id="ABC89828.1"/>
    </source>
</evidence>
<dbReference type="GO" id="GO:0016491">
    <property type="term" value="F:oxidoreductase activity"/>
    <property type="evidence" value="ECO:0007669"/>
    <property type="project" value="UniProtKB-KW"/>
</dbReference>
<dbReference type="HOGENOM" id="CLU_010194_44_5_5"/>
<dbReference type="Proteomes" id="UP000001936">
    <property type="component" value="Chromosome"/>
</dbReference>
<organism evidence="3 4">
    <name type="scientific">Rhizobium etli (strain ATCC 51251 / DSM 11541 / JCM 21823 / NBRC 15573 / CFN 42)</name>
    <dbReference type="NCBI Taxonomy" id="347834"/>
    <lineage>
        <taxon>Bacteria</taxon>
        <taxon>Pseudomonadati</taxon>
        <taxon>Pseudomonadota</taxon>
        <taxon>Alphaproteobacteria</taxon>
        <taxon>Hyphomicrobiales</taxon>
        <taxon>Rhizobiaceae</taxon>
        <taxon>Rhizobium/Agrobacterium group</taxon>
        <taxon>Rhizobium</taxon>
    </lineage>
</organism>
<dbReference type="PANTHER" id="PTHR24320">
    <property type="entry name" value="RETINOL DEHYDROGENASE"/>
    <property type="match status" value="1"/>
</dbReference>
<dbReference type="AlphaFoldDB" id="Q2KBF8"/>
<dbReference type="InterPro" id="IPR036291">
    <property type="entry name" value="NAD(P)-bd_dom_sf"/>
</dbReference>
<dbReference type="PANTHER" id="PTHR24320:SF274">
    <property type="entry name" value="CHAIN DEHYDROGENASE, PUTATIVE (AFU_ORTHOLOGUE AFUA_4G00440)-RELATED"/>
    <property type="match status" value="1"/>
</dbReference>
<evidence type="ECO:0000256" key="1">
    <source>
        <dbReference type="ARBA" id="ARBA00006484"/>
    </source>
</evidence>
<gene>
    <name evidence="3" type="ordered locus">RHE_CH01018</name>
</gene>
<dbReference type="KEGG" id="ret:RHE_CH01018"/>
<dbReference type="Gene3D" id="3.40.50.720">
    <property type="entry name" value="NAD(P)-binding Rossmann-like Domain"/>
    <property type="match status" value="1"/>
</dbReference>
<keyword evidence="2" id="KW-0560">Oxidoreductase</keyword>
<dbReference type="SUPFAM" id="SSF51735">
    <property type="entry name" value="NAD(P)-binding Rossmann-fold domains"/>
    <property type="match status" value="1"/>
</dbReference>
<keyword evidence="4" id="KW-1185">Reference proteome</keyword>
<accession>Q2KBF8</accession>